<evidence type="ECO:0000313" key="1">
    <source>
        <dbReference type="EMBL" id="TKX27384.1"/>
    </source>
</evidence>
<evidence type="ECO:0000313" key="2">
    <source>
        <dbReference type="Proteomes" id="UP000308133"/>
    </source>
</evidence>
<comment type="caution">
    <text evidence="1">The sequence shown here is derived from an EMBL/GenBank/DDBJ whole genome shotgun (WGS) entry which is preliminary data.</text>
</comment>
<accession>A0A4U7BFG2</accession>
<dbReference type="PANTHER" id="PTHR33099">
    <property type="entry name" value="FE2OG DIOXYGENASE DOMAIN-CONTAINING PROTEIN"/>
    <property type="match status" value="1"/>
</dbReference>
<proteinExistence type="predicted"/>
<protein>
    <submittedName>
        <fullName evidence="1">Uncharacterized protein</fullName>
    </submittedName>
</protein>
<dbReference type="AlphaFoldDB" id="A0A4U7BFG2"/>
<sequence>MAVPVLYTFLGAEHLRPPFVSDTEVYDLDQLRADLKACSTDDQRGLFAYTGFCSAYESPGLEVDGIGVLGLPLTDTSALKSIASETTAKTWEVGANQVSFINPKWDTSIQKNLVPLATVELGVDKAAISNTRAELVKLVLQEAGAELRVDDSTSAAGKYGVFEISLPSIHGGGQIIFMHDNYKKTWDTSKGSSYRLSFAGCYTDVDHVSNPIISGHRLLLSYNLVNISGEAL</sequence>
<dbReference type="Proteomes" id="UP000308133">
    <property type="component" value="Unassembled WGS sequence"/>
</dbReference>
<dbReference type="PANTHER" id="PTHR33099:SF7">
    <property type="entry name" value="MYND-TYPE DOMAIN-CONTAINING PROTEIN"/>
    <property type="match status" value="1"/>
</dbReference>
<dbReference type="EMBL" id="PTQR01000004">
    <property type="protein sequence ID" value="TKX27384.1"/>
    <property type="molecule type" value="Genomic_DNA"/>
</dbReference>
<reference evidence="1 2" key="1">
    <citation type="submission" date="2018-02" db="EMBL/GenBank/DDBJ databases">
        <title>Draft genome sequences of Elsinoe sp., causing black scab on jojoba.</title>
        <authorList>
            <person name="Stodart B."/>
            <person name="Jeffress S."/>
            <person name="Ash G."/>
            <person name="Arun Chinnappa K."/>
        </authorList>
    </citation>
    <scope>NUCLEOTIDE SEQUENCE [LARGE SCALE GENOMIC DNA]</scope>
    <source>
        <strain evidence="1 2">Hillstone_2</strain>
    </source>
</reference>
<organism evidence="1 2">
    <name type="scientific">Elsinoe australis</name>
    <dbReference type="NCBI Taxonomy" id="40998"/>
    <lineage>
        <taxon>Eukaryota</taxon>
        <taxon>Fungi</taxon>
        <taxon>Dikarya</taxon>
        <taxon>Ascomycota</taxon>
        <taxon>Pezizomycotina</taxon>
        <taxon>Dothideomycetes</taxon>
        <taxon>Dothideomycetidae</taxon>
        <taxon>Myriangiales</taxon>
        <taxon>Elsinoaceae</taxon>
        <taxon>Elsinoe</taxon>
    </lineage>
</organism>
<name>A0A4U7BFG2_9PEZI</name>
<gene>
    <name evidence="1" type="ORF">C1H76_0221</name>
</gene>